<dbReference type="RefSeq" id="WP_110463282.1">
    <property type="nucleotide sequence ID" value="NZ_QKMR01000025.1"/>
</dbReference>
<reference evidence="12 13" key="1">
    <citation type="submission" date="2018-06" db="EMBL/GenBank/DDBJ databases">
        <title>Genomic Encyclopedia of Type Strains, Phase I: the one thousand microbial genomes (KMG-I) project.</title>
        <authorList>
            <person name="Kyrpides N."/>
        </authorList>
    </citation>
    <scope>NUCLEOTIDE SEQUENCE [LARGE SCALE GENOMIC DNA]</scope>
    <source>
        <strain evidence="12 13">DSM 19573</strain>
    </source>
</reference>
<dbReference type="InterPro" id="IPR058982">
    <property type="entry name" value="Beta-barrel_AprE"/>
</dbReference>
<keyword evidence="6 10" id="KW-0812">Transmembrane</keyword>
<keyword evidence="4" id="KW-1003">Cell membrane</keyword>
<dbReference type="Gene3D" id="1.10.287.470">
    <property type="entry name" value="Helix hairpin bin"/>
    <property type="match status" value="1"/>
</dbReference>
<dbReference type="SUPFAM" id="SSF111369">
    <property type="entry name" value="HlyD-like secretion proteins"/>
    <property type="match status" value="1"/>
</dbReference>
<evidence type="ECO:0000256" key="6">
    <source>
        <dbReference type="ARBA" id="ARBA00022692"/>
    </source>
</evidence>
<comment type="subcellular location">
    <subcellularLocation>
        <location evidence="1">Cell inner membrane</location>
        <topology evidence="1">Single-pass membrane protein</topology>
    </subcellularLocation>
</comment>
<evidence type="ECO:0000313" key="12">
    <source>
        <dbReference type="EMBL" id="PYG85630.1"/>
    </source>
</evidence>
<dbReference type="Gene3D" id="2.40.50.100">
    <property type="match status" value="1"/>
</dbReference>
<dbReference type="Gene3D" id="2.40.30.170">
    <property type="match status" value="1"/>
</dbReference>
<evidence type="ECO:0000259" key="11">
    <source>
        <dbReference type="Pfam" id="PF26002"/>
    </source>
</evidence>
<comment type="similarity">
    <text evidence="2">Belongs to the membrane fusion protein (MFP) (TC 8.A.1) family.</text>
</comment>
<evidence type="ECO:0000256" key="1">
    <source>
        <dbReference type="ARBA" id="ARBA00004377"/>
    </source>
</evidence>
<dbReference type="NCBIfam" id="TIGR01843">
    <property type="entry name" value="type_I_hlyD"/>
    <property type="match status" value="1"/>
</dbReference>
<evidence type="ECO:0000256" key="3">
    <source>
        <dbReference type="ARBA" id="ARBA00022448"/>
    </source>
</evidence>
<dbReference type="PANTHER" id="PTHR30386:SF27">
    <property type="entry name" value="MEMBRANE FUSION PROTEIN (MFP) FAMILY PROTEIN"/>
    <property type="match status" value="1"/>
</dbReference>
<dbReference type="GO" id="GO:0005886">
    <property type="term" value="C:plasma membrane"/>
    <property type="evidence" value="ECO:0007669"/>
    <property type="project" value="UniProtKB-SubCell"/>
</dbReference>
<gene>
    <name evidence="12" type="ORF">LY28_03318</name>
</gene>
<dbReference type="PRINTS" id="PR01490">
    <property type="entry name" value="RTXTOXIND"/>
</dbReference>
<dbReference type="PROSITE" id="PS00543">
    <property type="entry name" value="HLYD_FAMILY"/>
    <property type="match status" value="1"/>
</dbReference>
<comment type="caution">
    <text evidence="12">The sequence shown here is derived from an EMBL/GenBank/DDBJ whole genome shotgun (WGS) entry which is preliminary data.</text>
</comment>
<feature type="coiled-coil region" evidence="9">
    <location>
        <begin position="175"/>
        <end position="212"/>
    </location>
</feature>
<proteinExistence type="inferred from homology"/>
<dbReference type="OrthoDB" id="9810980at2"/>
<dbReference type="InterPro" id="IPR050739">
    <property type="entry name" value="MFP"/>
</dbReference>
<keyword evidence="8 10" id="KW-0472">Membrane</keyword>
<evidence type="ECO:0000313" key="13">
    <source>
        <dbReference type="Proteomes" id="UP000248132"/>
    </source>
</evidence>
<evidence type="ECO:0000256" key="7">
    <source>
        <dbReference type="ARBA" id="ARBA00022989"/>
    </source>
</evidence>
<accession>A0A318XGH6</accession>
<dbReference type="Pfam" id="PF26002">
    <property type="entry name" value="Beta-barrel_AprE"/>
    <property type="match status" value="1"/>
</dbReference>
<dbReference type="AlphaFoldDB" id="A0A318XGH6"/>
<dbReference type="PANTHER" id="PTHR30386">
    <property type="entry name" value="MEMBRANE FUSION SUBUNIT OF EMRAB-TOLC MULTIDRUG EFFLUX PUMP"/>
    <property type="match status" value="1"/>
</dbReference>
<keyword evidence="13" id="KW-1185">Reference proteome</keyword>
<protein>
    <submittedName>
        <fullName evidence="12">HlyD family type I secretion membrane fusion protein</fullName>
    </submittedName>
</protein>
<dbReference type="InterPro" id="IPR010129">
    <property type="entry name" value="T1SS_HlyD"/>
</dbReference>
<evidence type="ECO:0000256" key="8">
    <source>
        <dbReference type="ARBA" id="ARBA00023136"/>
    </source>
</evidence>
<evidence type="ECO:0000256" key="9">
    <source>
        <dbReference type="SAM" id="Coils"/>
    </source>
</evidence>
<keyword evidence="9" id="KW-0175">Coiled coil</keyword>
<name>A0A318XGH6_9FIRM</name>
<dbReference type="Proteomes" id="UP000248132">
    <property type="component" value="Unassembled WGS sequence"/>
</dbReference>
<evidence type="ECO:0000256" key="10">
    <source>
        <dbReference type="SAM" id="Phobius"/>
    </source>
</evidence>
<keyword evidence="5" id="KW-0997">Cell inner membrane</keyword>
<dbReference type="InterPro" id="IPR006144">
    <property type="entry name" value="Secretion_HlyD_CS"/>
</dbReference>
<evidence type="ECO:0000256" key="2">
    <source>
        <dbReference type="ARBA" id="ARBA00009477"/>
    </source>
</evidence>
<organism evidence="12 13">
    <name type="scientific">Ruminiclostridium sufflavum DSM 19573</name>
    <dbReference type="NCBI Taxonomy" id="1121337"/>
    <lineage>
        <taxon>Bacteria</taxon>
        <taxon>Bacillati</taxon>
        <taxon>Bacillota</taxon>
        <taxon>Clostridia</taxon>
        <taxon>Eubacteriales</taxon>
        <taxon>Oscillospiraceae</taxon>
        <taxon>Ruminiclostridium</taxon>
    </lineage>
</organism>
<evidence type="ECO:0000256" key="5">
    <source>
        <dbReference type="ARBA" id="ARBA00022519"/>
    </source>
</evidence>
<evidence type="ECO:0000256" key="4">
    <source>
        <dbReference type="ARBA" id="ARBA00022475"/>
    </source>
</evidence>
<feature type="coiled-coil region" evidence="9">
    <location>
        <begin position="248"/>
        <end position="353"/>
    </location>
</feature>
<sequence>MLKIFKKRDNLQYEFLPAALEISETPPSPLGRTVIWLIFSVLVIAILWAYWGRVDEVAVAAGRVIPDGRLKVVQPLEEGVITAIHVSEGQRVKEGQVLIELDSTMKNVEVQSIEKALETARLERDLLKKALQGEDIQKLVEESMLPDEVKNNLSSLTQLRDTQYSTEQKSLSLLVLQYEDQYDIEQSNVKRLEENLKLLQAKEQNLKALIETGGVEAANLKRVGKNILILEEEEKTCKELYDAGAIAKKEWQDKLNELELAKKDYETQKAAVSREKSTLELNWKSAYDDIKLMEKQLDVQKITAEQAENKLKEAKVELEKVENQRGVSSMDLVVENDKKITSLEGELEKAEKSKQYQTLNSPVAGTVHGLAQNTIGGVVTPAEPVLTIVPDGTPLIIEASLLNKDIGFVEVNQETAVKFDTFSFQKYGTIKGRVVYISPDSVDDERMGAVYKMKVSLEKNTIDIEGKENNICSGMSVNVEIKTGERRILEFFLDPIVKYTKDSIKLR</sequence>
<feature type="transmembrane region" description="Helical" evidence="10">
    <location>
        <begin position="33"/>
        <end position="51"/>
    </location>
</feature>
<feature type="domain" description="AprE-like beta-barrel" evidence="11">
    <location>
        <begin position="395"/>
        <end position="484"/>
    </location>
</feature>
<keyword evidence="3" id="KW-0813">Transport</keyword>
<dbReference type="GO" id="GO:0009306">
    <property type="term" value="P:protein secretion"/>
    <property type="evidence" value="ECO:0007669"/>
    <property type="project" value="InterPro"/>
</dbReference>
<keyword evidence="7 10" id="KW-1133">Transmembrane helix</keyword>
<dbReference type="EMBL" id="QKMR01000025">
    <property type="protein sequence ID" value="PYG85630.1"/>
    <property type="molecule type" value="Genomic_DNA"/>
</dbReference>